<proteinExistence type="inferred from homology"/>
<dbReference type="InterPro" id="IPR015942">
    <property type="entry name" value="Asp/Glu/hydantoin_racemase"/>
</dbReference>
<gene>
    <name evidence="2" type="ORF">GCM10022215_16650</name>
</gene>
<dbReference type="Proteomes" id="UP001501495">
    <property type="component" value="Unassembled WGS sequence"/>
</dbReference>
<protein>
    <submittedName>
        <fullName evidence="2">Aspartate/glutamate racemase family protein</fullName>
    </submittedName>
</protein>
<accession>A0ABP7XHW3</accession>
<evidence type="ECO:0000313" key="2">
    <source>
        <dbReference type="EMBL" id="GAA4116759.1"/>
    </source>
</evidence>
<comment type="caution">
    <text evidence="2">The sequence shown here is derived from an EMBL/GenBank/DDBJ whole genome shotgun (WGS) entry which is preliminary data.</text>
</comment>
<evidence type="ECO:0000256" key="1">
    <source>
        <dbReference type="ARBA" id="ARBA00038414"/>
    </source>
</evidence>
<keyword evidence="3" id="KW-1185">Reference proteome</keyword>
<dbReference type="Gene3D" id="3.40.50.12500">
    <property type="match status" value="1"/>
</dbReference>
<organism evidence="2 3">
    <name type="scientific">Nocardioides fonticola</name>
    <dbReference type="NCBI Taxonomy" id="450363"/>
    <lineage>
        <taxon>Bacteria</taxon>
        <taxon>Bacillati</taxon>
        <taxon>Actinomycetota</taxon>
        <taxon>Actinomycetes</taxon>
        <taxon>Propionibacteriales</taxon>
        <taxon>Nocardioidaceae</taxon>
        <taxon>Nocardioides</taxon>
    </lineage>
</organism>
<dbReference type="EMBL" id="BAAAZH010000012">
    <property type="protein sequence ID" value="GAA4116759.1"/>
    <property type="molecule type" value="Genomic_DNA"/>
</dbReference>
<dbReference type="InterPro" id="IPR052186">
    <property type="entry name" value="Hydantoin_racemase-like"/>
</dbReference>
<name>A0ABP7XHW3_9ACTN</name>
<dbReference type="PANTHER" id="PTHR28047:SF5">
    <property type="entry name" value="PROTEIN DCG1"/>
    <property type="match status" value="1"/>
</dbReference>
<reference evidence="3" key="1">
    <citation type="journal article" date="2019" name="Int. J. Syst. Evol. Microbiol.">
        <title>The Global Catalogue of Microorganisms (GCM) 10K type strain sequencing project: providing services to taxonomists for standard genome sequencing and annotation.</title>
        <authorList>
            <consortium name="The Broad Institute Genomics Platform"/>
            <consortium name="The Broad Institute Genome Sequencing Center for Infectious Disease"/>
            <person name="Wu L."/>
            <person name="Ma J."/>
        </authorList>
    </citation>
    <scope>NUCLEOTIDE SEQUENCE [LARGE SCALE GENOMIC DNA]</scope>
    <source>
        <strain evidence="3">JCM 16703</strain>
    </source>
</reference>
<evidence type="ECO:0000313" key="3">
    <source>
        <dbReference type="Proteomes" id="UP001501495"/>
    </source>
</evidence>
<comment type="similarity">
    <text evidence="1">Belongs to the HyuE racemase family.</text>
</comment>
<sequence length="233" mass="23378">MRILVVNPNSTGSMTEAIGAHARAVVGPGVSVEAVHPPGSPASIESHTDDVLAAPGVLAEIARRPDVDGFVVACFGDPGLLAAREIASGPVVGIAEAGMRTACYLGRSFSVVTTLHRTVGHIRDLAAGYGVGRQCAGVHASGVAVLDLETDPTAYVRVLTTARAALAADGSDSLVLGCAGMADLTGRLAADLGVPVVDGVAAATTEVERLVRLGLATGKTGEFATPRLPALLG</sequence>
<dbReference type="PANTHER" id="PTHR28047">
    <property type="entry name" value="PROTEIN DCG1"/>
    <property type="match status" value="1"/>
</dbReference>
<dbReference type="InterPro" id="IPR053714">
    <property type="entry name" value="Iso_Racemase_Enz_sf"/>
</dbReference>
<dbReference type="Pfam" id="PF01177">
    <property type="entry name" value="Asp_Glu_race"/>
    <property type="match status" value="1"/>
</dbReference>
<dbReference type="RefSeq" id="WP_344732854.1">
    <property type="nucleotide sequence ID" value="NZ_BAAAZH010000012.1"/>
</dbReference>